<dbReference type="AlphaFoldDB" id="A0A4P6JUG5"/>
<dbReference type="InterPro" id="IPR001387">
    <property type="entry name" value="Cro/C1-type_HTH"/>
</dbReference>
<name>A0A4P6JUG5_KTERU</name>
<gene>
    <name evidence="2" type="ORF">EPA93_22355</name>
</gene>
<sequence>MSAKEEDRARKKRLNLCGPQLRRLRLEQHLTLADIQASLDVDYNISLDRTNLGRIENGERTVTDIELAVLAHLLGVSLEELLWGTSSPDASQIGDALKDIEVRYAARRSNQNEDA</sequence>
<dbReference type="SMART" id="SM00530">
    <property type="entry name" value="HTH_XRE"/>
    <property type="match status" value="1"/>
</dbReference>
<accession>A0A4P6JUG5</accession>
<evidence type="ECO:0000313" key="2">
    <source>
        <dbReference type="EMBL" id="QBD78586.1"/>
    </source>
</evidence>
<feature type="domain" description="HTH cro/C1-type" evidence="1">
    <location>
        <begin position="21"/>
        <end position="81"/>
    </location>
</feature>
<organism evidence="2 3">
    <name type="scientific">Ktedonosporobacter rubrisoli</name>
    <dbReference type="NCBI Taxonomy" id="2509675"/>
    <lineage>
        <taxon>Bacteria</taxon>
        <taxon>Bacillati</taxon>
        <taxon>Chloroflexota</taxon>
        <taxon>Ktedonobacteria</taxon>
        <taxon>Ktedonobacterales</taxon>
        <taxon>Ktedonosporobacteraceae</taxon>
        <taxon>Ktedonosporobacter</taxon>
    </lineage>
</organism>
<dbReference type="KEGG" id="kbs:EPA93_22355"/>
<dbReference type="GO" id="GO:0003677">
    <property type="term" value="F:DNA binding"/>
    <property type="evidence" value="ECO:0007669"/>
    <property type="project" value="InterPro"/>
</dbReference>
<dbReference type="SUPFAM" id="SSF47413">
    <property type="entry name" value="lambda repressor-like DNA-binding domains"/>
    <property type="match status" value="1"/>
</dbReference>
<dbReference type="InterPro" id="IPR010982">
    <property type="entry name" value="Lambda_DNA-bd_dom_sf"/>
</dbReference>
<dbReference type="OrthoDB" id="21915at2"/>
<dbReference type="CDD" id="cd00093">
    <property type="entry name" value="HTH_XRE"/>
    <property type="match status" value="1"/>
</dbReference>
<evidence type="ECO:0000259" key="1">
    <source>
        <dbReference type="PROSITE" id="PS50943"/>
    </source>
</evidence>
<dbReference type="Gene3D" id="1.10.260.40">
    <property type="entry name" value="lambda repressor-like DNA-binding domains"/>
    <property type="match status" value="1"/>
</dbReference>
<dbReference type="Pfam" id="PF01381">
    <property type="entry name" value="HTH_3"/>
    <property type="match status" value="1"/>
</dbReference>
<dbReference type="RefSeq" id="WP_129889639.1">
    <property type="nucleotide sequence ID" value="NZ_CP035758.1"/>
</dbReference>
<dbReference type="Proteomes" id="UP000290365">
    <property type="component" value="Chromosome"/>
</dbReference>
<proteinExistence type="predicted"/>
<keyword evidence="3" id="KW-1185">Reference proteome</keyword>
<reference evidence="2 3" key="1">
    <citation type="submission" date="2019-01" db="EMBL/GenBank/DDBJ databases">
        <title>Ktedonosporobacter rubrisoli SCAWS-G2.</title>
        <authorList>
            <person name="Huang Y."/>
            <person name="Yan B."/>
        </authorList>
    </citation>
    <scope>NUCLEOTIDE SEQUENCE [LARGE SCALE GENOMIC DNA]</scope>
    <source>
        <strain evidence="2 3">SCAWS-G2</strain>
    </source>
</reference>
<protein>
    <submittedName>
        <fullName evidence="2">XRE family transcriptional regulator</fullName>
    </submittedName>
</protein>
<dbReference type="PROSITE" id="PS50943">
    <property type="entry name" value="HTH_CROC1"/>
    <property type="match status" value="1"/>
</dbReference>
<evidence type="ECO:0000313" key="3">
    <source>
        <dbReference type="Proteomes" id="UP000290365"/>
    </source>
</evidence>
<dbReference type="EMBL" id="CP035758">
    <property type="protein sequence ID" value="QBD78586.1"/>
    <property type="molecule type" value="Genomic_DNA"/>
</dbReference>